<proteinExistence type="predicted"/>
<protein>
    <submittedName>
        <fullName evidence="1">Uncharacterized protein</fullName>
    </submittedName>
</protein>
<dbReference type="GeneID" id="63836976"/>
<organism evidence="1 2">
    <name type="scientific">Cryphonectria parasitica (strain ATCC 38755 / EP155)</name>
    <dbReference type="NCBI Taxonomy" id="660469"/>
    <lineage>
        <taxon>Eukaryota</taxon>
        <taxon>Fungi</taxon>
        <taxon>Dikarya</taxon>
        <taxon>Ascomycota</taxon>
        <taxon>Pezizomycotina</taxon>
        <taxon>Sordariomycetes</taxon>
        <taxon>Sordariomycetidae</taxon>
        <taxon>Diaporthales</taxon>
        <taxon>Cryphonectriaceae</taxon>
        <taxon>Cryphonectria-Endothia species complex</taxon>
        <taxon>Cryphonectria</taxon>
    </lineage>
</organism>
<dbReference type="RefSeq" id="XP_040772865.1">
    <property type="nucleotide sequence ID" value="XM_040919847.1"/>
</dbReference>
<keyword evidence="2" id="KW-1185">Reference proteome</keyword>
<name>A0A9P5CLC7_CRYP1</name>
<evidence type="ECO:0000313" key="1">
    <source>
        <dbReference type="EMBL" id="KAF3761886.1"/>
    </source>
</evidence>
<dbReference type="Proteomes" id="UP000803844">
    <property type="component" value="Unassembled WGS sequence"/>
</dbReference>
<comment type="caution">
    <text evidence="1">The sequence shown here is derived from an EMBL/GenBank/DDBJ whole genome shotgun (WGS) entry which is preliminary data.</text>
</comment>
<gene>
    <name evidence="1" type="ORF">M406DRAFT_324270</name>
</gene>
<dbReference type="EMBL" id="MU032351">
    <property type="protein sequence ID" value="KAF3761886.1"/>
    <property type="molecule type" value="Genomic_DNA"/>
</dbReference>
<reference evidence="1" key="1">
    <citation type="journal article" date="2020" name="Phytopathology">
        <title>Genome sequence of the chestnut blight fungus Cryphonectria parasitica EP155: A fundamental resource for an archetypical invasive plant pathogen.</title>
        <authorList>
            <person name="Crouch J.A."/>
            <person name="Dawe A."/>
            <person name="Aerts A."/>
            <person name="Barry K."/>
            <person name="Churchill A.C.L."/>
            <person name="Grimwood J."/>
            <person name="Hillman B."/>
            <person name="Milgroom M.G."/>
            <person name="Pangilinan J."/>
            <person name="Smith M."/>
            <person name="Salamov A."/>
            <person name="Schmutz J."/>
            <person name="Yadav J."/>
            <person name="Grigoriev I.V."/>
            <person name="Nuss D."/>
        </authorList>
    </citation>
    <scope>NUCLEOTIDE SEQUENCE</scope>
    <source>
        <strain evidence="1">EP155</strain>
    </source>
</reference>
<dbReference type="AlphaFoldDB" id="A0A9P5CLC7"/>
<accession>A0A9P5CLC7</accession>
<evidence type="ECO:0000313" key="2">
    <source>
        <dbReference type="Proteomes" id="UP000803844"/>
    </source>
</evidence>
<sequence>MAPWLVPRSSWPLTCGWIRYLDYDRREPGSSGSSQKWVFVPQPSPAQRTLPSRRRRMEIVAFQGPVCWICHVGPLILEK</sequence>